<sequence>MSALDRWRSFLKAPRSIELVNAELIGRDHQPPLMVDPAKVKMSSLQEFCYSMTPSHGEPIALLRAIEQQRVSSYDPTARLRLSGTDADGVEWSCGWTFPQKVNIGGDWDIEGQLTALEVTDRLGTETHSTEMLSARTLFIQWLGY</sequence>
<dbReference type="EMBL" id="LJYF01000009">
    <property type="protein sequence ID" value="KRP99918.1"/>
    <property type="molecule type" value="Genomic_DNA"/>
</dbReference>
<gene>
    <name evidence="1" type="ORF">AOQ72_12215</name>
</gene>
<accession>A0A0R3CZG3</accession>
<reference evidence="1 2" key="1">
    <citation type="submission" date="2015-09" db="EMBL/GenBank/DDBJ databases">
        <title>Draft Genome Sequence of the Strain BR 3267 (Bradyrhizobium yuanmingense) recommended as inoculant for cowpea in Brazil.</title>
        <authorList>
            <person name="Simoes-Araujo J.L."/>
            <person name="Zilli J.E."/>
        </authorList>
    </citation>
    <scope>NUCLEOTIDE SEQUENCE [LARGE SCALE GENOMIC DNA]</scope>
    <source>
        <strain evidence="1 2">BR3267</strain>
    </source>
</reference>
<comment type="caution">
    <text evidence="1">The sequence shown here is derived from an EMBL/GenBank/DDBJ whole genome shotgun (WGS) entry which is preliminary data.</text>
</comment>
<name>A0A0R3CZG3_9BRAD</name>
<protein>
    <submittedName>
        <fullName evidence="1">Uncharacterized protein</fullName>
    </submittedName>
</protein>
<proteinExistence type="predicted"/>
<organism evidence="1 2">
    <name type="scientific">Bradyrhizobium yuanmingense</name>
    <dbReference type="NCBI Taxonomy" id="108015"/>
    <lineage>
        <taxon>Bacteria</taxon>
        <taxon>Pseudomonadati</taxon>
        <taxon>Pseudomonadota</taxon>
        <taxon>Alphaproteobacteria</taxon>
        <taxon>Hyphomicrobiales</taxon>
        <taxon>Nitrobacteraceae</taxon>
        <taxon>Bradyrhizobium</taxon>
    </lineage>
</organism>
<dbReference type="AlphaFoldDB" id="A0A0R3CZG3"/>
<dbReference type="Proteomes" id="UP000051380">
    <property type="component" value="Unassembled WGS sequence"/>
</dbReference>
<evidence type="ECO:0000313" key="2">
    <source>
        <dbReference type="Proteomes" id="UP000051380"/>
    </source>
</evidence>
<evidence type="ECO:0000313" key="1">
    <source>
        <dbReference type="EMBL" id="KRP99918.1"/>
    </source>
</evidence>